<organism evidence="2 3">
    <name type="scientific">Sclerotinia sclerotiorum (strain ATCC 18683 / 1980 / Ss-1)</name>
    <name type="common">White mold</name>
    <name type="synonym">Whetzelinia sclerotiorum</name>
    <dbReference type="NCBI Taxonomy" id="665079"/>
    <lineage>
        <taxon>Eukaryota</taxon>
        <taxon>Fungi</taxon>
        <taxon>Dikarya</taxon>
        <taxon>Ascomycota</taxon>
        <taxon>Pezizomycotina</taxon>
        <taxon>Leotiomycetes</taxon>
        <taxon>Helotiales</taxon>
        <taxon>Sclerotiniaceae</taxon>
        <taxon>Sclerotinia</taxon>
    </lineage>
</organism>
<dbReference type="Proteomes" id="UP000001312">
    <property type="component" value="Unassembled WGS sequence"/>
</dbReference>
<dbReference type="RefSeq" id="XP_001584786.1">
    <property type="nucleotide sequence ID" value="XM_001584736.1"/>
</dbReference>
<feature type="region of interest" description="Disordered" evidence="1">
    <location>
        <begin position="17"/>
        <end position="55"/>
    </location>
</feature>
<dbReference type="GeneID" id="5480858"/>
<evidence type="ECO:0000313" key="3">
    <source>
        <dbReference type="Proteomes" id="UP000001312"/>
    </source>
</evidence>
<dbReference type="EMBL" id="CH476651">
    <property type="protein sequence ID" value="EDO00371.1"/>
    <property type="molecule type" value="Genomic_DNA"/>
</dbReference>
<sequence>MPDANLKFRKQLYSKYHQAHCSSTRSRKKTTGANFSRDHRRRSFMDHRVGGHSVA</sequence>
<dbReference type="InParanoid" id="A7F9G0"/>
<gene>
    <name evidence="2" type="ORF">SS1G_14241</name>
</gene>
<reference evidence="3" key="1">
    <citation type="journal article" date="2011" name="PLoS Genet.">
        <title>Genomic analysis of the necrotrophic fungal pathogens Sclerotinia sclerotiorum and Botrytis cinerea.</title>
        <authorList>
            <person name="Amselem J."/>
            <person name="Cuomo C.A."/>
            <person name="van Kan J.A."/>
            <person name="Viaud M."/>
            <person name="Benito E.P."/>
            <person name="Couloux A."/>
            <person name="Coutinho P.M."/>
            <person name="de Vries R.P."/>
            <person name="Dyer P.S."/>
            <person name="Fillinger S."/>
            <person name="Fournier E."/>
            <person name="Gout L."/>
            <person name="Hahn M."/>
            <person name="Kohn L."/>
            <person name="Lapalu N."/>
            <person name="Plummer K.M."/>
            <person name="Pradier J.M."/>
            <person name="Quevillon E."/>
            <person name="Sharon A."/>
            <person name="Simon A."/>
            <person name="ten Have A."/>
            <person name="Tudzynski B."/>
            <person name="Tudzynski P."/>
            <person name="Wincker P."/>
            <person name="Andrew M."/>
            <person name="Anthouard V."/>
            <person name="Beever R.E."/>
            <person name="Beffa R."/>
            <person name="Benoit I."/>
            <person name="Bouzid O."/>
            <person name="Brault B."/>
            <person name="Chen Z."/>
            <person name="Choquer M."/>
            <person name="Collemare J."/>
            <person name="Cotton P."/>
            <person name="Danchin E.G."/>
            <person name="Da Silva C."/>
            <person name="Gautier A."/>
            <person name="Giraud C."/>
            <person name="Giraud T."/>
            <person name="Gonzalez C."/>
            <person name="Grossetete S."/>
            <person name="Guldener U."/>
            <person name="Henrissat B."/>
            <person name="Howlett B.J."/>
            <person name="Kodira C."/>
            <person name="Kretschmer M."/>
            <person name="Lappartient A."/>
            <person name="Leroch M."/>
            <person name="Levis C."/>
            <person name="Mauceli E."/>
            <person name="Neuveglise C."/>
            <person name="Oeser B."/>
            <person name="Pearson M."/>
            <person name="Poulain J."/>
            <person name="Poussereau N."/>
            <person name="Quesneville H."/>
            <person name="Rascle C."/>
            <person name="Schumacher J."/>
            <person name="Segurens B."/>
            <person name="Sexton A."/>
            <person name="Silva E."/>
            <person name="Sirven C."/>
            <person name="Soanes D.M."/>
            <person name="Talbot N.J."/>
            <person name="Templeton M."/>
            <person name="Yandava C."/>
            <person name="Yarden O."/>
            <person name="Zeng Q."/>
            <person name="Rollins J.A."/>
            <person name="Lebrun M.H."/>
            <person name="Dickman M."/>
        </authorList>
    </citation>
    <scope>NUCLEOTIDE SEQUENCE [LARGE SCALE GENOMIC DNA]</scope>
    <source>
        <strain evidence="3">ATCC 18683 / 1980 / Ss-1</strain>
    </source>
</reference>
<accession>A7F9G0</accession>
<evidence type="ECO:0000313" key="2">
    <source>
        <dbReference type="EMBL" id="EDO00371.1"/>
    </source>
</evidence>
<proteinExistence type="predicted"/>
<evidence type="ECO:0000256" key="1">
    <source>
        <dbReference type="SAM" id="MobiDB-lite"/>
    </source>
</evidence>
<protein>
    <submittedName>
        <fullName evidence="2">Uncharacterized protein</fullName>
    </submittedName>
</protein>
<dbReference type="AlphaFoldDB" id="A7F9G0"/>
<dbReference type="HOGENOM" id="CLU_3033807_0_0_1"/>
<keyword evidence="3" id="KW-1185">Reference proteome</keyword>
<name>A7F9G0_SCLS1</name>
<dbReference type="KEGG" id="ssl:SS1G_14241"/>